<dbReference type="PANTHER" id="PTHR30353:SF0">
    <property type="entry name" value="TRANSMEMBRANE PROTEIN"/>
    <property type="match status" value="1"/>
</dbReference>
<evidence type="ECO:0000256" key="6">
    <source>
        <dbReference type="ARBA" id="ARBA00023136"/>
    </source>
</evidence>
<keyword evidence="10" id="KW-1185">Reference proteome</keyword>
<evidence type="ECO:0000313" key="10">
    <source>
        <dbReference type="Proteomes" id="UP001204144"/>
    </source>
</evidence>
<comment type="similarity">
    <text evidence="2 7">Belongs to the DedA family.</text>
</comment>
<dbReference type="InterPro" id="IPR032818">
    <property type="entry name" value="DedA-like"/>
</dbReference>
<keyword evidence="6 7" id="KW-0472">Membrane</keyword>
<evidence type="ECO:0000256" key="3">
    <source>
        <dbReference type="ARBA" id="ARBA00022475"/>
    </source>
</evidence>
<evidence type="ECO:0000259" key="8">
    <source>
        <dbReference type="Pfam" id="PF09335"/>
    </source>
</evidence>
<dbReference type="PANTHER" id="PTHR30353">
    <property type="entry name" value="INNER MEMBRANE PROTEIN DEDA-RELATED"/>
    <property type="match status" value="1"/>
</dbReference>
<gene>
    <name evidence="9" type="ORF">EGI31_12060</name>
</gene>
<comment type="caution">
    <text evidence="9">The sequence shown here is derived from an EMBL/GenBank/DDBJ whole genome shotgun (WGS) entry which is preliminary data.</text>
</comment>
<dbReference type="AlphaFoldDB" id="A0AAE3KWY1"/>
<evidence type="ECO:0000313" key="9">
    <source>
        <dbReference type="EMBL" id="MCP9763690.1"/>
    </source>
</evidence>
<evidence type="ECO:0000256" key="1">
    <source>
        <dbReference type="ARBA" id="ARBA00004651"/>
    </source>
</evidence>
<feature type="transmembrane region" description="Helical" evidence="7">
    <location>
        <begin position="184"/>
        <end position="202"/>
    </location>
</feature>
<organism evidence="9 10">
    <name type="scientific">Lacihabitans soyangensis</name>
    <dbReference type="NCBI Taxonomy" id="869394"/>
    <lineage>
        <taxon>Bacteria</taxon>
        <taxon>Pseudomonadati</taxon>
        <taxon>Bacteroidota</taxon>
        <taxon>Cytophagia</taxon>
        <taxon>Cytophagales</taxon>
        <taxon>Leadbetterellaceae</taxon>
        <taxon>Lacihabitans</taxon>
    </lineage>
</organism>
<reference evidence="9 10" key="1">
    <citation type="submission" date="2018-11" db="EMBL/GenBank/DDBJ databases">
        <title>Novel bacteria species description.</title>
        <authorList>
            <person name="Han J.-H."/>
        </authorList>
    </citation>
    <scope>NUCLEOTIDE SEQUENCE [LARGE SCALE GENOMIC DNA]</scope>
    <source>
        <strain evidence="9 10">KCTC23259</strain>
    </source>
</reference>
<feature type="transmembrane region" description="Helical" evidence="7">
    <location>
        <begin position="62"/>
        <end position="84"/>
    </location>
</feature>
<name>A0AAE3KWY1_9BACT</name>
<dbReference type="Pfam" id="PF09335">
    <property type="entry name" value="VTT_dom"/>
    <property type="match status" value="1"/>
</dbReference>
<evidence type="ECO:0000256" key="2">
    <source>
        <dbReference type="ARBA" id="ARBA00010792"/>
    </source>
</evidence>
<feature type="transmembrane region" description="Helical" evidence="7">
    <location>
        <begin position="121"/>
        <end position="144"/>
    </location>
</feature>
<dbReference type="EMBL" id="RJUF01000035">
    <property type="protein sequence ID" value="MCP9763690.1"/>
    <property type="molecule type" value="Genomic_DNA"/>
</dbReference>
<dbReference type="GO" id="GO:0005886">
    <property type="term" value="C:plasma membrane"/>
    <property type="evidence" value="ECO:0007669"/>
    <property type="project" value="UniProtKB-SubCell"/>
</dbReference>
<keyword evidence="5 7" id="KW-1133">Transmembrane helix</keyword>
<sequence>MDEIVSFFTYIMNSEEIIQTGGLLAIILIVYIENGLFFGFFLPGDYLLFLSGVFVSTGLLEVSVFTLFFAIMAAAIAGSFTGYVSGRFFGDKIQNRKDSLFFKQKYITKTRKYFEKYGSRTLIIARFLPIVRTFAPILAGLVTMNFLRFTIYNVLGGFIWAFTLVGSGYYLGIKYPWLIDYVHYIIIFFLAITTFTVIKGYFNARKEMDLPDED</sequence>
<protein>
    <submittedName>
        <fullName evidence="9">DedA family protein</fullName>
    </submittedName>
</protein>
<accession>A0AAE3KWY1</accession>
<evidence type="ECO:0000256" key="5">
    <source>
        <dbReference type="ARBA" id="ARBA00022989"/>
    </source>
</evidence>
<feature type="domain" description="VTT" evidence="8">
    <location>
        <begin position="42"/>
        <end position="169"/>
    </location>
</feature>
<keyword evidence="3 7" id="KW-1003">Cell membrane</keyword>
<comment type="subcellular location">
    <subcellularLocation>
        <location evidence="1 7">Cell membrane</location>
        <topology evidence="1 7">Multi-pass membrane protein</topology>
    </subcellularLocation>
</comment>
<evidence type="ECO:0000256" key="4">
    <source>
        <dbReference type="ARBA" id="ARBA00022692"/>
    </source>
</evidence>
<feature type="transmembrane region" description="Helical" evidence="7">
    <location>
        <begin position="21"/>
        <end position="42"/>
    </location>
</feature>
<dbReference type="RefSeq" id="WP_255037463.1">
    <property type="nucleotide sequence ID" value="NZ_RJUF01000035.1"/>
</dbReference>
<dbReference type="InterPro" id="IPR032816">
    <property type="entry name" value="VTT_dom"/>
</dbReference>
<keyword evidence="4 7" id="KW-0812">Transmembrane</keyword>
<proteinExistence type="inferred from homology"/>
<dbReference type="Proteomes" id="UP001204144">
    <property type="component" value="Unassembled WGS sequence"/>
</dbReference>
<evidence type="ECO:0000256" key="7">
    <source>
        <dbReference type="RuleBase" id="RU367016"/>
    </source>
</evidence>
<feature type="transmembrane region" description="Helical" evidence="7">
    <location>
        <begin position="150"/>
        <end position="172"/>
    </location>
</feature>